<dbReference type="EC" id="2.4.1.301" evidence="2"/>
<keyword evidence="3" id="KW-1185">Reference proteome</keyword>
<proteinExistence type="predicted"/>
<dbReference type="InterPro" id="IPR001296">
    <property type="entry name" value="Glyco_trans_1"/>
</dbReference>
<dbReference type="AlphaFoldDB" id="A0A1H6F5F1"/>
<reference evidence="2 3" key="1">
    <citation type="submission" date="2016-10" db="EMBL/GenBank/DDBJ databases">
        <authorList>
            <person name="de Groot N.N."/>
        </authorList>
    </citation>
    <scope>NUCLEOTIDE SEQUENCE [LARGE SCALE GENOMIC DNA]</scope>
    <source>
        <strain evidence="2">MBHS1</strain>
    </source>
</reference>
<evidence type="ECO:0000259" key="1">
    <source>
        <dbReference type="Pfam" id="PF00534"/>
    </source>
</evidence>
<dbReference type="GO" id="GO:1901135">
    <property type="term" value="P:carbohydrate derivative metabolic process"/>
    <property type="evidence" value="ECO:0007669"/>
    <property type="project" value="UniProtKB-ARBA"/>
</dbReference>
<dbReference type="SUPFAM" id="SSF53756">
    <property type="entry name" value="UDP-Glycosyltransferase/glycogen phosphorylase"/>
    <property type="match status" value="1"/>
</dbReference>
<protein>
    <submittedName>
        <fullName evidence="2">Alpha-D-kanosaminyltransferase</fullName>
        <ecNumber evidence="2">2.4.1.301</ecNumber>
    </submittedName>
</protein>
<keyword evidence="2" id="KW-0808">Transferase</keyword>
<sequence>MESILQKFNPADQFKDIRAELKLPKDKILILFIARFTLHKQPLTLIKAFAEALKQNANMHLLMVGDGDQKEEAEKLIEQLHIGKQVTLEKFRQDVPDVLAAADIFVLPSLWEGLPIGLLEAMAMGKAIIASNADGTREIIEHNKNGVLVSINSLQKETTEALVQLSQQPQLRKELEAYARATITERFNAVSMTKTIESIYTKLVSGTPVNN</sequence>
<dbReference type="PANTHER" id="PTHR12526">
    <property type="entry name" value="GLYCOSYLTRANSFERASE"/>
    <property type="match status" value="1"/>
</dbReference>
<dbReference type="OrthoDB" id="9775208at2"/>
<feature type="domain" description="Glycosyl transferase family 1" evidence="1">
    <location>
        <begin position="15"/>
        <end position="181"/>
    </location>
</feature>
<dbReference type="Gene3D" id="3.40.50.2000">
    <property type="entry name" value="Glycogen Phosphorylase B"/>
    <property type="match status" value="2"/>
</dbReference>
<organism evidence="2 3">
    <name type="scientific">Candidatus Venteria ishoeyi</name>
    <dbReference type="NCBI Taxonomy" id="1899563"/>
    <lineage>
        <taxon>Bacteria</taxon>
        <taxon>Pseudomonadati</taxon>
        <taxon>Pseudomonadota</taxon>
        <taxon>Gammaproteobacteria</taxon>
        <taxon>Thiotrichales</taxon>
        <taxon>Thiotrichaceae</taxon>
        <taxon>Venteria</taxon>
    </lineage>
</organism>
<dbReference type="Proteomes" id="UP000236724">
    <property type="component" value="Unassembled WGS sequence"/>
</dbReference>
<dbReference type="Pfam" id="PF00534">
    <property type="entry name" value="Glycos_transf_1"/>
    <property type="match status" value="1"/>
</dbReference>
<name>A0A1H6F5F1_9GAMM</name>
<dbReference type="EMBL" id="FMSV02000227">
    <property type="protein sequence ID" value="SEH05397.1"/>
    <property type="molecule type" value="Genomic_DNA"/>
</dbReference>
<accession>A0A1H6F5F1</accession>
<evidence type="ECO:0000313" key="2">
    <source>
        <dbReference type="EMBL" id="SEH05397.1"/>
    </source>
</evidence>
<dbReference type="GO" id="GO:0016757">
    <property type="term" value="F:glycosyltransferase activity"/>
    <property type="evidence" value="ECO:0007669"/>
    <property type="project" value="UniProtKB-KW"/>
</dbReference>
<dbReference type="RefSeq" id="WP_103919334.1">
    <property type="nucleotide sequence ID" value="NZ_FMSV02000227.1"/>
</dbReference>
<evidence type="ECO:0000313" key="3">
    <source>
        <dbReference type="Proteomes" id="UP000236724"/>
    </source>
</evidence>
<gene>
    <name evidence="2" type="primary">kanE_2</name>
    <name evidence="2" type="ORF">MBHS_01250</name>
</gene>
<keyword evidence="2" id="KW-0328">Glycosyltransferase</keyword>